<dbReference type="EMBL" id="JTDF01021561">
    <property type="protein sequence ID" value="KAF8561688.1"/>
    <property type="molecule type" value="Genomic_DNA"/>
</dbReference>
<evidence type="ECO:0000259" key="7">
    <source>
        <dbReference type="Pfam" id="PF19047"/>
    </source>
</evidence>
<accession>A0A8T0D4M1</accession>
<dbReference type="Gene3D" id="1.10.418.10">
    <property type="entry name" value="Calponin-like domain"/>
    <property type="match status" value="1"/>
</dbReference>
<feature type="domain" description="HOOK N-terminal" evidence="7">
    <location>
        <begin position="9"/>
        <end position="67"/>
    </location>
</feature>
<protein>
    <recommendedName>
        <fullName evidence="7">HOOK N-terminal domain-containing protein</fullName>
    </recommendedName>
</protein>
<evidence type="ECO:0000256" key="1">
    <source>
        <dbReference type="ARBA" id="ARBA00004245"/>
    </source>
</evidence>
<evidence type="ECO:0000256" key="3">
    <source>
        <dbReference type="ARBA" id="ARBA00022490"/>
    </source>
</evidence>
<reference evidence="8 9" key="1">
    <citation type="submission" date="2019-07" db="EMBL/GenBank/DDBJ databases">
        <title>Annotation for the trematode Paragonimus westermani.</title>
        <authorList>
            <person name="Choi Y.-J."/>
        </authorList>
    </citation>
    <scope>NUCLEOTIDE SEQUENCE [LARGE SCALE GENOMIC DNA]</scope>
    <source>
        <strain evidence="8">180907_Pwestermani</strain>
    </source>
</reference>
<evidence type="ECO:0000256" key="5">
    <source>
        <dbReference type="ARBA" id="ARBA00023054"/>
    </source>
</evidence>
<dbReference type="OrthoDB" id="49395at2759"/>
<dbReference type="AlphaFoldDB" id="A0A8T0D4M1"/>
<dbReference type="GO" id="GO:0031122">
    <property type="term" value="P:cytoplasmic microtubule organization"/>
    <property type="evidence" value="ECO:0007669"/>
    <property type="project" value="TreeGrafter"/>
</dbReference>
<dbReference type="InterPro" id="IPR036872">
    <property type="entry name" value="CH_dom_sf"/>
</dbReference>
<dbReference type="GO" id="GO:0008017">
    <property type="term" value="F:microtubule binding"/>
    <property type="evidence" value="ECO:0007669"/>
    <property type="project" value="TreeGrafter"/>
</dbReference>
<dbReference type="Proteomes" id="UP000699462">
    <property type="component" value="Unassembled WGS sequence"/>
</dbReference>
<keyword evidence="6" id="KW-0206">Cytoskeleton</keyword>
<keyword evidence="5" id="KW-0175">Coiled coil</keyword>
<keyword evidence="3" id="KW-0963">Cytoplasm</keyword>
<comment type="similarity">
    <text evidence="2">Belongs to the hook family.</text>
</comment>
<keyword evidence="9" id="KW-1185">Reference proteome</keyword>
<comment type="subcellular location">
    <subcellularLocation>
        <location evidence="1">Cytoplasm</location>
        <location evidence="1">Cytoskeleton</location>
    </subcellularLocation>
</comment>
<name>A0A8T0D4M1_9TREM</name>
<dbReference type="GO" id="GO:0005874">
    <property type="term" value="C:microtubule"/>
    <property type="evidence" value="ECO:0007669"/>
    <property type="project" value="UniProtKB-KW"/>
</dbReference>
<dbReference type="SUPFAM" id="SSF116907">
    <property type="entry name" value="Hook domain"/>
    <property type="match status" value="1"/>
</dbReference>
<evidence type="ECO:0000313" key="8">
    <source>
        <dbReference type="EMBL" id="KAF8561688.1"/>
    </source>
</evidence>
<evidence type="ECO:0000313" key="9">
    <source>
        <dbReference type="Proteomes" id="UP000699462"/>
    </source>
</evidence>
<dbReference type="PANTHER" id="PTHR18947:SF39">
    <property type="entry name" value="PROTEIN HOOK"/>
    <property type="match status" value="1"/>
</dbReference>
<gene>
    <name evidence="8" type="ORF">P879_09911</name>
</gene>
<evidence type="ECO:0000256" key="2">
    <source>
        <dbReference type="ARBA" id="ARBA00006946"/>
    </source>
</evidence>
<organism evidence="8 9">
    <name type="scientific">Paragonimus westermani</name>
    <dbReference type="NCBI Taxonomy" id="34504"/>
    <lineage>
        <taxon>Eukaryota</taxon>
        <taxon>Metazoa</taxon>
        <taxon>Spiralia</taxon>
        <taxon>Lophotrochozoa</taxon>
        <taxon>Platyhelminthes</taxon>
        <taxon>Trematoda</taxon>
        <taxon>Digenea</taxon>
        <taxon>Plagiorchiida</taxon>
        <taxon>Troglotremata</taxon>
        <taxon>Troglotrematidae</taxon>
        <taxon>Paragonimus</taxon>
    </lineage>
</organism>
<evidence type="ECO:0000256" key="6">
    <source>
        <dbReference type="ARBA" id="ARBA00023212"/>
    </source>
</evidence>
<dbReference type="Pfam" id="PF19047">
    <property type="entry name" value="HOOK_N"/>
    <property type="match status" value="1"/>
</dbReference>
<dbReference type="GO" id="GO:0005737">
    <property type="term" value="C:cytoplasm"/>
    <property type="evidence" value="ECO:0007669"/>
    <property type="project" value="TreeGrafter"/>
</dbReference>
<dbReference type="InterPro" id="IPR043936">
    <property type="entry name" value="HOOK_N"/>
</dbReference>
<comment type="caution">
    <text evidence="8">The sequence shown here is derived from an EMBL/GenBank/DDBJ whole genome shotgun (WGS) entry which is preliminary data.</text>
</comment>
<dbReference type="GO" id="GO:0005813">
    <property type="term" value="C:centrosome"/>
    <property type="evidence" value="ECO:0007669"/>
    <property type="project" value="TreeGrafter"/>
</dbReference>
<dbReference type="GO" id="GO:0030705">
    <property type="term" value="P:cytoskeleton-dependent intracellular transport"/>
    <property type="evidence" value="ECO:0007669"/>
    <property type="project" value="InterPro"/>
</dbReference>
<dbReference type="GO" id="GO:0051959">
    <property type="term" value="F:dynein light intermediate chain binding"/>
    <property type="evidence" value="ECO:0007669"/>
    <property type="project" value="TreeGrafter"/>
</dbReference>
<keyword evidence="4" id="KW-0493">Microtubule</keyword>
<dbReference type="PANTHER" id="PTHR18947">
    <property type="entry name" value="HOOK PROTEINS"/>
    <property type="match status" value="1"/>
</dbReference>
<evidence type="ECO:0000256" key="4">
    <source>
        <dbReference type="ARBA" id="ARBA00022701"/>
    </source>
</evidence>
<sequence length="99" mass="11324">MPDEHIVVEPVPDLELIVERNDEDAAFRLLQLILGCAVNCESKQTYIEAIMCMEESVQHVLMEAIQQCPSFCYSYWSSDSHVWFRFSSARALLHTSDVG</sequence>
<proteinExistence type="inferred from homology"/>